<proteinExistence type="predicted"/>
<sequence>MRDRGEPIYEAVDFEPDDDDLMDEEAAVDTEGSPTAMPAPRPRSAITGGAGNSSLPRKTKGRWFREELALRLKVTNTIIAPLMEVIEGFGSFIVENELK</sequence>
<gene>
    <name evidence="2" type="ORF">HPP92_000388</name>
</gene>
<protein>
    <submittedName>
        <fullName evidence="2">Uncharacterized protein</fullName>
    </submittedName>
</protein>
<dbReference type="AlphaFoldDB" id="A0A835VEC8"/>
<keyword evidence="3" id="KW-1185">Reference proteome</keyword>
<dbReference type="EMBL" id="JADCNL010000001">
    <property type="protein sequence ID" value="KAG0495697.1"/>
    <property type="molecule type" value="Genomic_DNA"/>
</dbReference>
<feature type="compositionally biased region" description="Acidic residues" evidence="1">
    <location>
        <begin position="12"/>
        <end position="28"/>
    </location>
</feature>
<dbReference type="OrthoDB" id="1868374at2759"/>
<accession>A0A835VEC8</accession>
<name>A0A835VEC8_VANPL</name>
<comment type="caution">
    <text evidence="2">The sequence shown here is derived from an EMBL/GenBank/DDBJ whole genome shotgun (WGS) entry which is preliminary data.</text>
</comment>
<organism evidence="2 3">
    <name type="scientific">Vanilla planifolia</name>
    <name type="common">Vanilla</name>
    <dbReference type="NCBI Taxonomy" id="51239"/>
    <lineage>
        <taxon>Eukaryota</taxon>
        <taxon>Viridiplantae</taxon>
        <taxon>Streptophyta</taxon>
        <taxon>Embryophyta</taxon>
        <taxon>Tracheophyta</taxon>
        <taxon>Spermatophyta</taxon>
        <taxon>Magnoliopsida</taxon>
        <taxon>Liliopsida</taxon>
        <taxon>Asparagales</taxon>
        <taxon>Orchidaceae</taxon>
        <taxon>Vanilloideae</taxon>
        <taxon>Vanilleae</taxon>
        <taxon>Vanilla</taxon>
    </lineage>
</organism>
<evidence type="ECO:0000313" key="3">
    <source>
        <dbReference type="Proteomes" id="UP000636800"/>
    </source>
</evidence>
<reference evidence="2 3" key="1">
    <citation type="journal article" date="2020" name="Nat. Food">
        <title>A phased Vanilla planifolia genome enables genetic improvement of flavour and production.</title>
        <authorList>
            <person name="Hasing T."/>
            <person name="Tang H."/>
            <person name="Brym M."/>
            <person name="Khazi F."/>
            <person name="Huang T."/>
            <person name="Chambers A.H."/>
        </authorList>
    </citation>
    <scope>NUCLEOTIDE SEQUENCE [LARGE SCALE GENOMIC DNA]</scope>
    <source>
        <tissue evidence="2">Leaf</tissue>
    </source>
</reference>
<feature type="region of interest" description="Disordered" evidence="1">
    <location>
        <begin position="1"/>
        <end position="58"/>
    </location>
</feature>
<evidence type="ECO:0000313" key="2">
    <source>
        <dbReference type="EMBL" id="KAG0495697.1"/>
    </source>
</evidence>
<dbReference type="Proteomes" id="UP000636800">
    <property type="component" value="Chromosome 1"/>
</dbReference>
<evidence type="ECO:0000256" key="1">
    <source>
        <dbReference type="SAM" id="MobiDB-lite"/>
    </source>
</evidence>